<comment type="subcellular location">
    <subcellularLocation>
        <location evidence="2">Membrane</location>
    </subcellularLocation>
</comment>
<evidence type="ECO:0000256" key="4">
    <source>
        <dbReference type="ARBA" id="ARBA00022553"/>
    </source>
</evidence>
<feature type="domain" description="Histidine kinase" evidence="14">
    <location>
        <begin position="234"/>
        <end position="448"/>
    </location>
</feature>
<dbReference type="SMART" id="SM00388">
    <property type="entry name" value="HisKA"/>
    <property type="match status" value="1"/>
</dbReference>
<dbReference type="FunFam" id="3.30.565.10:FF:000006">
    <property type="entry name" value="Sensor histidine kinase WalK"/>
    <property type="match status" value="1"/>
</dbReference>
<dbReference type="EMBL" id="DVHH01000134">
    <property type="protein sequence ID" value="HIR55014.1"/>
    <property type="molecule type" value="Genomic_DNA"/>
</dbReference>
<dbReference type="InterPro" id="IPR003594">
    <property type="entry name" value="HATPase_dom"/>
</dbReference>
<accession>A0A9D1IZK9</accession>
<protein>
    <recommendedName>
        <fullName evidence="3">histidine kinase</fullName>
        <ecNumber evidence="3">2.7.13.3</ecNumber>
    </recommendedName>
</protein>
<dbReference type="SUPFAM" id="SSF47384">
    <property type="entry name" value="Homodimeric domain of signal transducing histidine kinase"/>
    <property type="match status" value="1"/>
</dbReference>
<comment type="caution">
    <text evidence="16">The sequence shown here is derived from an EMBL/GenBank/DDBJ whole genome shotgun (WGS) entry which is preliminary data.</text>
</comment>
<dbReference type="PANTHER" id="PTHR45436">
    <property type="entry name" value="SENSOR HISTIDINE KINASE YKOH"/>
    <property type="match status" value="1"/>
</dbReference>
<keyword evidence="8 13" id="KW-1133">Transmembrane helix</keyword>
<dbReference type="Gene3D" id="6.10.340.10">
    <property type="match status" value="1"/>
</dbReference>
<evidence type="ECO:0000256" key="7">
    <source>
        <dbReference type="ARBA" id="ARBA00022777"/>
    </source>
</evidence>
<dbReference type="CDD" id="cd00075">
    <property type="entry name" value="HATPase"/>
    <property type="match status" value="1"/>
</dbReference>
<dbReference type="InterPro" id="IPR003661">
    <property type="entry name" value="HisK_dim/P_dom"/>
</dbReference>
<dbReference type="AlphaFoldDB" id="A0A9D1IZK9"/>
<feature type="compositionally biased region" description="Polar residues" evidence="12">
    <location>
        <begin position="435"/>
        <end position="448"/>
    </location>
</feature>
<dbReference type="Pfam" id="PF02518">
    <property type="entry name" value="HATPase_c"/>
    <property type="match status" value="1"/>
</dbReference>
<evidence type="ECO:0000313" key="16">
    <source>
        <dbReference type="EMBL" id="HIR55014.1"/>
    </source>
</evidence>
<evidence type="ECO:0000256" key="2">
    <source>
        <dbReference type="ARBA" id="ARBA00004370"/>
    </source>
</evidence>
<evidence type="ECO:0000259" key="14">
    <source>
        <dbReference type="PROSITE" id="PS50109"/>
    </source>
</evidence>
<feature type="coiled-coil region" evidence="11">
    <location>
        <begin position="253"/>
        <end position="280"/>
    </location>
</feature>
<dbReference type="PRINTS" id="PR00344">
    <property type="entry name" value="BCTRLSENSOR"/>
</dbReference>
<comment type="catalytic activity">
    <reaction evidence="1">
        <text>ATP + protein L-histidine = ADP + protein N-phospho-L-histidine.</text>
        <dbReference type="EC" id="2.7.13.3"/>
    </reaction>
</comment>
<keyword evidence="11" id="KW-0175">Coiled coil</keyword>
<feature type="domain" description="HAMP" evidence="15">
    <location>
        <begin position="172"/>
        <end position="226"/>
    </location>
</feature>
<dbReference type="PROSITE" id="PS50109">
    <property type="entry name" value="HIS_KIN"/>
    <property type="match status" value="1"/>
</dbReference>
<dbReference type="CDD" id="cd00082">
    <property type="entry name" value="HisKA"/>
    <property type="match status" value="1"/>
</dbReference>
<keyword evidence="7 16" id="KW-0418">Kinase</keyword>
<dbReference type="GO" id="GO:0005886">
    <property type="term" value="C:plasma membrane"/>
    <property type="evidence" value="ECO:0007669"/>
    <property type="project" value="TreeGrafter"/>
</dbReference>
<dbReference type="FunFam" id="1.10.287.130:FF:000001">
    <property type="entry name" value="Two-component sensor histidine kinase"/>
    <property type="match status" value="1"/>
</dbReference>
<dbReference type="GO" id="GO:0000155">
    <property type="term" value="F:phosphorelay sensor kinase activity"/>
    <property type="evidence" value="ECO:0007669"/>
    <property type="project" value="InterPro"/>
</dbReference>
<feature type="transmembrane region" description="Helical" evidence="13">
    <location>
        <begin position="12"/>
        <end position="32"/>
    </location>
</feature>
<keyword evidence="5" id="KW-0808">Transferase</keyword>
<feature type="transmembrane region" description="Helical" evidence="13">
    <location>
        <begin position="147"/>
        <end position="171"/>
    </location>
</feature>
<dbReference type="InterPro" id="IPR003660">
    <property type="entry name" value="HAMP_dom"/>
</dbReference>
<name>A0A9D1IZK9_9FIRM</name>
<evidence type="ECO:0000256" key="1">
    <source>
        <dbReference type="ARBA" id="ARBA00000085"/>
    </source>
</evidence>
<evidence type="ECO:0000256" key="8">
    <source>
        <dbReference type="ARBA" id="ARBA00022989"/>
    </source>
</evidence>
<keyword evidence="10 13" id="KW-0472">Membrane</keyword>
<dbReference type="Pfam" id="PF00672">
    <property type="entry name" value="HAMP"/>
    <property type="match status" value="1"/>
</dbReference>
<dbReference type="CDD" id="cd06225">
    <property type="entry name" value="HAMP"/>
    <property type="match status" value="1"/>
</dbReference>
<evidence type="ECO:0000256" key="9">
    <source>
        <dbReference type="ARBA" id="ARBA00023012"/>
    </source>
</evidence>
<evidence type="ECO:0000256" key="11">
    <source>
        <dbReference type="SAM" id="Coils"/>
    </source>
</evidence>
<dbReference type="Pfam" id="PF00512">
    <property type="entry name" value="HisKA"/>
    <property type="match status" value="1"/>
</dbReference>
<dbReference type="SUPFAM" id="SSF55874">
    <property type="entry name" value="ATPase domain of HSP90 chaperone/DNA topoisomerase II/histidine kinase"/>
    <property type="match status" value="1"/>
</dbReference>
<dbReference type="InterPro" id="IPR004358">
    <property type="entry name" value="Sig_transdc_His_kin-like_C"/>
</dbReference>
<dbReference type="InterPro" id="IPR050428">
    <property type="entry name" value="TCS_sensor_his_kinase"/>
</dbReference>
<evidence type="ECO:0000256" key="13">
    <source>
        <dbReference type="SAM" id="Phobius"/>
    </source>
</evidence>
<evidence type="ECO:0000256" key="10">
    <source>
        <dbReference type="ARBA" id="ARBA00023136"/>
    </source>
</evidence>
<sequence length="448" mass="49985">MRFITIKTRVTIYFTLMMILVVALVLIFMLIVGNRVLTNNAEATLLDVVHDNIDDVEYKGGYLDLDELNLYRHNVYILVYDEQEQLIGGAGLRHFDGDEEFMNGQTRDVTIDGEKYLVYDLYVQNPGGNVWLRGITSTDNSFSAVRVIVILSLVLFPVLVLLTAVVGWLIARRAFRPVRQITDTVDAISDGSDLTARIGLKRGRDEIHRLAATFDRMFDRLEHSFNAEKRFASDASHELRTPIAVIIAECEYARQNAKTVEDYEESMEVVERQSRKMSALVNQLLNITRMDQGTHKISLERANFSELVEVVCDEAAVASGRDIELEKDIAPGVYADMDVGLMARLVQNLVENAFKYTAEGGQVSVRLASDGHKLTFSVSDNGIGIDKKDLPHIWERFWQADSSRGVDRGSGLGLAMVKQIADAHGGKLGVESSPGEGSTFSYSMDCSN</sequence>
<reference evidence="16" key="2">
    <citation type="journal article" date="2021" name="PeerJ">
        <title>Extensive microbial diversity within the chicken gut microbiome revealed by metagenomics and culture.</title>
        <authorList>
            <person name="Gilroy R."/>
            <person name="Ravi A."/>
            <person name="Getino M."/>
            <person name="Pursley I."/>
            <person name="Horton D.L."/>
            <person name="Alikhan N.F."/>
            <person name="Baker D."/>
            <person name="Gharbi K."/>
            <person name="Hall N."/>
            <person name="Watson M."/>
            <person name="Adriaenssens E.M."/>
            <person name="Foster-Nyarko E."/>
            <person name="Jarju S."/>
            <person name="Secka A."/>
            <person name="Antonio M."/>
            <person name="Oren A."/>
            <person name="Chaudhuri R.R."/>
            <person name="La Ragione R."/>
            <person name="Hildebrand F."/>
            <person name="Pallen M.J."/>
        </authorList>
    </citation>
    <scope>NUCLEOTIDE SEQUENCE</scope>
    <source>
        <strain evidence="16">ChiGjej3B3-7149</strain>
    </source>
</reference>
<dbReference type="PANTHER" id="PTHR45436:SF5">
    <property type="entry name" value="SENSOR HISTIDINE KINASE TRCS"/>
    <property type="match status" value="1"/>
</dbReference>
<reference evidence="16" key="1">
    <citation type="submission" date="2020-10" db="EMBL/GenBank/DDBJ databases">
        <authorList>
            <person name="Gilroy R."/>
        </authorList>
    </citation>
    <scope>NUCLEOTIDE SEQUENCE</scope>
    <source>
        <strain evidence="16">ChiGjej3B3-7149</strain>
    </source>
</reference>
<dbReference type="SMART" id="SM00387">
    <property type="entry name" value="HATPase_c"/>
    <property type="match status" value="1"/>
</dbReference>
<dbReference type="InterPro" id="IPR036890">
    <property type="entry name" value="HATPase_C_sf"/>
</dbReference>
<feature type="region of interest" description="Disordered" evidence="12">
    <location>
        <begin position="428"/>
        <end position="448"/>
    </location>
</feature>
<dbReference type="SMART" id="SM00304">
    <property type="entry name" value="HAMP"/>
    <property type="match status" value="1"/>
</dbReference>
<keyword evidence="6 13" id="KW-0812">Transmembrane</keyword>
<evidence type="ECO:0000313" key="17">
    <source>
        <dbReference type="Proteomes" id="UP000824238"/>
    </source>
</evidence>
<dbReference type="Proteomes" id="UP000824238">
    <property type="component" value="Unassembled WGS sequence"/>
</dbReference>
<evidence type="ECO:0000256" key="6">
    <source>
        <dbReference type="ARBA" id="ARBA00022692"/>
    </source>
</evidence>
<dbReference type="Gene3D" id="1.10.287.130">
    <property type="match status" value="1"/>
</dbReference>
<dbReference type="Gene3D" id="3.30.565.10">
    <property type="entry name" value="Histidine kinase-like ATPase, C-terminal domain"/>
    <property type="match status" value="1"/>
</dbReference>
<keyword evidence="4" id="KW-0597">Phosphoprotein</keyword>
<evidence type="ECO:0000259" key="15">
    <source>
        <dbReference type="PROSITE" id="PS50885"/>
    </source>
</evidence>
<evidence type="ECO:0000256" key="5">
    <source>
        <dbReference type="ARBA" id="ARBA00022679"/>
    </source>
</evidence>
<dbReference type="SUPFAM" id="SSF158472">
    <property type="entry name" value="HAMP domain-like"/>
    <property type="match status" value="1"/>
</dbReference>
<evidence type="ECO:0000256" key="12">
    <source>
        <dbReference type="SAM" id="MobiDB-lite"/>
    </source>
</evidence>
<gene>
    <name evidence="16" type="ORF">IAD36_05375</name>
</gene>
<organism evidence="16 17">
    <name type="scientific">Candidatus Scatomorpha intestinigallinarum</name>
    <dbReference type="NCBI Taxonomy" id="2840923"/>
    <lineage>
        <taxon>Bacteria</taxon>
        <taxon>Bacillati</taxon>
        <taxon>Bacillota</taxon>
        <taxon>Clostridia</taxon>
        <taxon>Eubacteriales</taxon>
        <taxon>Candidatus Scatomorpha</taxon>
    </lineage>
</organism>
<dbReference type="InterPro" id="IPR005467">
    <property type="entry name" value="His_kinase_dom"/>
</dbReference>
<dbReference type="InterPro" id="IPR036097">
    <property type="entry name" value="HisK_dim/P_sf"/>
</dbReference>
<keyword evidence="9" id="KW-0902">Two-component regulatory system</keyword>
<evidence type="ECO:0000256" key="3">
    <source>
        <dbReference type="ARBA" id="ARBA00012438"/>
    </source>
</evidence>
<dbReference type="PROSITE" id="PS50885">
    <property type="entry name" value="HAMP"/>
    <property type="match status" value="1"/>
</dbReference>
<dbReference type="EC" id="2.7.13.3" evidence="3"/>
<proteinExistence type="predicted"/>